<name>A0A8S5UHV8_9CAUD</name>
<reference evidence="1" key="1">
    <citation type="journal article" date="2021" name="Proc. Natl. Acad. Sci. U.S.A.">
        <title>A Catalog of Tens of Thousands of Viruses from Human Metagenomes Reveals Hidden Associations with Chronic Diseases.</title>
        <authorList>
            <person name="Tisza M.J."/>
            <person name="Buck C.B."/>
        </authorList>
    </citation>
    <scope>NUCLEOTIDE SEQUENCE</scope>
    <source>
        <strain evidence="1">Ctu2j3</strain>
    </source>
</reference>
<protein>
    <submittedName>
        <fullName evidence="1">Uncharacterized protein</fullName>
    </submittedName>
</protein>
<dbReference type="EMBL" id="BK016090">
    <property type="protein sequence ID" value="DAF94017.1"/>
    <property type="molecule type" value="Genomic_DNA"/>
</dbReference>
<dbReference type="EMBL" id="BK016090">
    <property type="protein sequence ID" value="DAF94081.1"/>
    <property type="molecule type" value="Genomic_DNA"/>
</dbReference>
<proteinExistence type="predicted"/>
<accession>A0A8S5UHV8</accession>
<evidence type="ECO:0000313" key="1">
    <source>
        <dbReference type="EMBL" id="DAF94081.1"/>
    </source>
</evidence>
<sequence>MNERQLERAARELCKLRGQDPDMIVCRSPEPDKDGWVQDIGILSPQWKLVVDEIKRYHEISIAIGRVQYPEQFKD</sequence>
<organism evidence="1">
    <name type="scientific">Myoviridae sp. ctu2j3</name>
    <dbReference type="NCBI Taxonomy" id="2825197"/>
    <lineage>
        <taxon>Viruses</taxon>
        <taxon>Duplodnaviria</taxon>
        <taxon>Heunggongvirae</taxon>
        <taxon>Uroviricota</taxon>
        <taxon>Caudoviricetes</taxon>
    </lineage>
</organism>